<dbReference type="STRING" id="1797714.A3D04_03415"/>
<dbReference type="InterPro" id="IPR006935">
    <property type="entry name" value="Helicase/UvrB_N"/>
</dbReference>
<dbReference type="InterPro" id="IPR001650">
    <property type="entry name" value="Helicase_C-like"/>
</dbReference>
<dbReference type="CDD" id="cd18785">
    <property type="entry name" value="SF2_C"/>
    <property type="match status" value="1"/>
</dbReference>
<dbReference type="SUPFAM" id="SSF52540">
    <property type="entry name" value="P-loop containing nucleoside triphosphate hydrolases"/>
    <property type="match status" value="1"/>
</dbReference>
<dbReference type="EMBL" id="MFBD01000044">
    <property type="protein sequence ID" value="OGD87720.1"/>
    <property type="molecule type" value="Genomic_DNA"/>
</dbReference>
<evidence type="ECO:0000259" key="5">
    <source>
        <dbReference type="PROSITE" id="PS51192"/>
    </source>
</evidence>
<evidence type="ECO:0000313" key="8">
    <source>
        <dbReference type="Proteomes" id="UP000177369"/>
    </source>
</evidence>
<keyword evidence="1" id="KW-0547">Nucleotide-binding</keyword>
<name>A0A1F5G764_9BACT</name>
<feature type="domain" description="Helicase ATP-binding" evidence="5">
    <location>
        <begin position="311"/>
        <end position="460"/>
    </location>
</feature>
<protein>
    <recommendedName>
        <fullName evidence="9">Restriction endonuclease subunit R</fullName>
    </recommendedName>
</protein>
<dbReference type="Gene3D" id="3.40.50.300">
    <property type="entry name" value="P-loop containing nucleotide triphosphate hydrolases"/>
    <property type="match status" value="2"/>
</dbReference>
<dbReference type="GO" id="GO:0016787">
    <property type="term" value="F:hydrolase activity"/>
    <property type="evidence" value="ECO:0007669"/>
    <property type="project" value="UniProtKB-KW"/>
</dbReference>
<evidence type="ECO:0000256" key="4">
    <source>
        <dbReference type="ARBA" id="ARBA00022840"/>
    </source>
</evidence>
<dbReference type="CDD" id="cd17926">
    <property type="entry name" value="DEXHc_RE"/>
    <property type="match status" value="1"/>
</dbReference>
<comment type="caution">
    <text evidence="7">The sequence shown here is derived from an EMBL/GenBank/DDBJ whole genome shotgun (WGS) entry which is preliminary data.</text>
</comment>
<dbReference type="PROSITE" id="PS51194">
    <property type="entry name" value="HELICASE_CTER"/>
    <property type="match status" value="1"/>
</dbReference>
<dbReference type="Proteomes" id="UP000177369">
    <property type="component" value="Unassembled WGS sequence"/>
</dbReference>
<dbReference type="AlphaFoldDB" id="A0A1F5G764"/>
<dbReference type="GO" id="GO:0004386">
    <property type="term" value="F:helicase activity"/>
    <property type="evidence" value="ECO:0007669"/>
    <property type="project" value="UniProtKB-KW"/>
</dbReference>
<dbReference type="InterPro" id="IPR014001">
    <property type="entry name" value="Helicase_ATP-bd"/>
</dbReference>
<dbReference type="PANTHER" id="PTHR11274">
    <property type="entry name" value="RAD25/XP-B DNA REPAIR HELICASE"/>
    <property type="match status" value="1"/>
</dbReference>
<reference evidence="7 8" key="1">
    <citation type="journal article" date="2016" name="Nat. Commun.">
        <title>Thousands of microbial genomes shed light on interconnected biogeochemical processes in an aquifer system.</title>
        <authorList>
            <person name="Anantharaman K."/>
            <person name="Brown C.T."/>
            <person name="Hug L.A."/>
            <person name="Sharon I."/>
            <person name="Castelle C.J."/>
            <person name="Probst A.J."/>
            <person name="Thomas B.C."/>
            <person name="Singh A."/>
            <person name="Wilkins M.J."/>
            <person name="Karaoz U."/>
            <person name="Brodie E.L."/>
            <person name="Williams K.H."/>
            <person name="Hubbard S.S."/>
            <person name="Banfield J.F."/>
        </authorList>
    </citation>
    <scope>NUCLEOTIDE SEQUENCE [LARGE SCALE GENOMIC DNA]</scope>
</reference>
<evidence type="ECO:0000256" key="1">
    <source>
        <dbReference type="ARBA" id="ARBA00022741"/>
    </source>
</evidence>
<keyword evidence="2" id="KW-0378">Hydrolase</keyword>
<keyword evidence="4" id="KW-0067">ATP-binding</keyword>
<dbReference type="SMART" id="SM00487">
    <property type="entry name" value="DEXDc"/>
    <property type="match status" value="1"/>
</dbReference>
<gene>
    <name evidence="7" type="ORF">A3D04_03415</name>
</gene>
<dbReference type="GO" id="GO:0003677">
    <property type="term" value="F:DNA binding"/>
    <property type="evidence" value="ECO:0007669"/>
    <property type="project" value="InterPro"/>
</dbReference>
<keyword evidence="3" id="KW-0347">Helicase</keyword>
<dbReference type="InterPro" id="IPR050615">
    <property type="entry name" value="ATP-dep_DNA_Helicase"/>
</dbReference>
<evidence type="ECO:0000256" key="3">
    <source>
        <dbReference type="ARBA" id="ARBA00022806"/>
    </source>
</evidence>
<sequence>MIKQHLIGKETIGIYPLLHNNTVYFLAIDFDRENWLKESLSLIEAANKYSLPCYLERSKSGNGSHVWLFFETEIPAWKARQLGKYLLSKVLSTSHKAFDRLFPSQDEHSGKGYGNLIALPLQGEYLNHGNSSFIDLNGSAYEDQWAYLNSLVKISASDIDKILNSVEIIQPKPRTRTDTPVGEINDDEEDTFIKTTPSPHAKLILSSQIYVPSAFLPDKLYKFLKSRLNFPNPQFYELQRRGYSTWNTHKFLKNIEVIDSGILVPAGILDEIQNFAAENNLKLEIDDQQVTIKPSSFKTTLELNPEQLRVARELLRLNRVILEAKPGFGKTLVALYCVSRRKQSTLIVVHTRSLLHQWQKQLQTWFSLEKGELGMIGENKWKLGKKVTVASYYTLAKRGLDDIKDKFGFVVVDECHHVPANTFTQVLKSLPAKYVLGLTATAYSKDKLERLMNFYIGPVIQSKIKTRTIVEENTENKVTTHLITRKTNFTPKEKGSDFNEISLELVEDDECNQLVIDDVVEAVQSGSKCLVLTERVDHCKTLLELMRKNLKGIHAATFTGRATKKSRENLFKRIRQDRFQVLIATGKVVGEGFDWPELTHLFLVFPFSWKGKLIQYIGRVQRQAEDKQAAYVYDYVDFEVQMLRIMYFKRLRAYRSLNLVKEKTISAVKNKVSENQLALI</sequence>
<dbReference type="Pfam" id="PF22548">
    <property type="entry name" value="AEP-TOTE"/>
    <property type="match status" value="1"/>
</dbReference>
<dbReference type="Pfam" id="PF04851">
    <property type="entry name" value="ResIII"/>
    <property type="match status" value="1"/>
</dbReference>
<evidence type="ECO:0000259" key="6">
    <source>
        <dbReference type="PROSITE" id="PS51194"/>
    </source>
</evidence>
<evidence type="ECO:0008006" key="9">
    <source>
        <dbReference type="Google" id="ProtNLM"/>
    </source>
</evidence>
<evidence type="ECO:0000313" key="7">
    <source>
        <dbReference type="EMBL" id="OGD87720.1"/>
    </source>
</evidence>
<dbReference type="InterPro" id="IPR027417">
    <property type="entry name" value="P-loop_NTPase"/>
</dbReference>
<dbReference type="InterPro" id="IPR054347">
    <property type="entry name" value="TOTE_primase"/>
</dbReference>
<dbReference type="GO" id="GO:0005524">
    <property type="term" value="F:ATP binding"/>
    <property type="evidence" value="ECO:0007669"/>
    <property type="project" value="UniProtKB-KW"/>
</dbReference>
<dbReference type="PANTHER" id="PTHR11274:SF0">
    <property type="entry name" value="GENERAL TRANSCRIPTION AND DNA REPAIR FACTOR IIH HELICASE SUBUNIT XPB"/>
    <property type="match status" value="1"/>
</dbReference>
<dbReference type="PROSITE" id="PS51192">
    <property type="entry name" value="HELICASE_ATP_BIND_1"/>
    <property type="match status" value="1"/>
</dbReference>
<evidence type="ECO:0000256" key="2">
    <source>
        <dbReference type="ARBA" id="ARBA00022801"/>
    </source>
</evidence>
<feature type="domain" description="Helicase C-terminal" evidence="6">
    <location>
        <begin position="515"/>
        <end position="666"/>
    </location>
</feature>
<proteinExistence type="predicted"/>
<organism evidence="7 8">
    <name type="scientific">Candidatus Curtissbacteria bacterium RIFCSPHIGHO2_02_FULL_40_16b</name>
    <dbReference type="NCBI Taxonomy" id="1797714"/>
    <lineage>
        <taxon>Bacteria</taxon>
        <taxon>Candidatus Curtissiibacteriota</taxon>
    </lineage>
</organism>
<accession>A0A1F5G764</accession>
<dbReference type="Pfam" id="PF00271">
    <property type="entry name" value="Helicase_C"/>
    <property type="match status" value="1"/>
</dbReference>